<dbReference type="CDD" id="cd04301">
    <property type="entry name" value="NAT_SF"/>
    <property type="match status" value="1"/>
</dbReference>
<comment type="caution">
    <text evidence="4">The sequence shown here is derived from an EMBL/GenBank/DDBJ whole genome shotgun (WGS) entry which is preliminary data.</text>
</comment>
<dbReference type="PROSITE" id="PS51186">
    <property type="entry name" value="GNAT"/>
    <property type="match status" value="1"/>
</dbReference>
<dbReference type="Pfam" id="PF00583">
    <property type="entry name" value="Acetyltransf_1"/>
    <property type="match status" value="1"/>
</dbReference>
<proteinExistence type="predicted"/>
<evidence type="ECO:0000256" key="1">
    <source>
        <dbReference type="ARBA" id="ARBA00022679"/>
    </source>
</evidence>
<dbReference type="AlphaFoldDB" id="A0A0J6GC36"/>
<evidence type="ECO:0000313" key="5">
    <source>
        <dbReference type="Proteomes" id="UP000183613"/>
    </source>
</evidence>
<evidence type="ECO:0000259" key="3">
    <source>
        <dbReference type="PROSITE" id="PS51186"/>
    </source>
</evidence>
<protein>
    <submittedName>
        <fullName evidence="4">Acetyltransferase (GNAT) family protein</fullName>
    </submittedName>
</protein>
<keyword evidence="1" id="KW-0808">Transferase</keyword>
<dbReference type="PATRIC" id="fig|882211.3.peg.3223"/>
<dbReference type="RefSeq" id="WP_048360903.1">
    <property type="nucleotide sequence ID" value="NZ_FNUD01000002.1"/>
</dbReference>
<dbReference type="PANTHER" id="PTHR43800">
    <property type="entry name" value="PEPTIDYL-LYSINE N-ACETYLTRANSFERASE YJAB"/>
    <property type="match status" value="1"/>
</dbReference>
<feature type="domain" description="N-acetyltransferase" evidence="3">
    <location>
        <begin position="13"/>
        <end position="172"/>
    </location>
</feature>
<dbReference type="InterPro" id="IPR000182">
    <property type="entry name" value="GNAT_dom"/>
</dbReference>
<evidence type="ECO:0000313" key="4">
    <source>
        <dbReference type="EMBL" id="SEF03884.1"/>
    </source>
</evidence>
<keyword evidence="5" id="KW-1185">Reference proteome</keyword>
<evidence type="ECO:0000256" key="2">
    <source>
        <dbReference type="ARBA" id="ARBA00023315"/>
    </source>
</evidence>
<dbReference type="PANTHER" id="PTHR43800:SF1">
    <property type="entry name" value="PEPTIDYL-LYSINE N-ACETYLTRANSFERASE YJAB"/>
    <property type="match status" value="1"/>
</dbReference>
<dbReference type="GO" id="GO:0016747">
    <property type="term" value="F:acyltransferase activity, transferring groups other than amino-acyl groups"/>
    <property type="evidence" value="ECO:0007669"/>
    <property type="project" value="InterPro"/>
</dbReference>
<dbReference type="Proteomes" id="UP000183613">
    <property type="component" value="Unassembled WGS sequence"/>
</dbReference>
<keyword evidence="2" id="KW-0012">Acyltransferase</keyword>
<gene>
    <name evidence="4" type="ORF">SAMN04489800_3842</name>
</gene>
<accession>A0A0J6GC36</accession>
<name>A0A0J6GC36_PSEDM</name>
<dbReference type="OrthoDB" id="572496at2"/>
<organism evidence="4 5">
    <name type="scientific">Pseudomonas deceptionensis</name>
    <dbReference type="NCBI Taxonomy" id="882211"/>
    <lineage>
        <taxon>Bacteria</taxon>
        <taxon>Pseudomonadati</taxon>
        <taxon>Pseudomonadota</taxon>
        <taxon>Gammaproteobacteria</taxon>
        <taxon>Pseudomonadales</taxon>
        <taxon>Pseudomonadaceae</taxon>
        <taxon>Pseudomonas</taxon>
    </lineage>
</organism>
<dbReference type="SUPFAM" id="SSF55729">
    <property type="entry name" value="Acyl-CoA N-acyltransferases (Nat)"/>
    <property type="match status" value="1"/>
</dbReference>
<reference evidence="4" key="1">
    <citation type="submission" date="2016-10" db="EMBL/GenBank/DDBJ databases">
        <authorList>
            <person name="Varghese N."/>
            <person name="Submissions S."/>
        </authorList>
    </citation>
    <scope>NUCLEOTIDE SEQUENCE [LARGE SCALE GENOMIC DNA]</scope>
    <source>
        <strain evidence="4">LMG 25555</strain>
    </source>
</reference>
<sequence length="172" mass="19220">MPATIRLAVSGDAQLLPAIETSAAQVFRMIDELSWLAESPPISIERHNHLIALSTCWIALDTEHRPQGFLSAERHGSDLHIYELSVMQSMQGQGTGRRLIEAAKDYARSSRLSFVTLTTFTNVPWNAPFYSRMGFQAKAITDLDQRLAAILSEEYKHGFAPECRCVMAWPVA</sequence>
<dbReference type="InterPro" id="IPR016181">
    <property type="entry name" value="Acyl_CoA_acyltransferase"/>
</dbReference>
<dbReference type="EMBL" id="FNUD01000002">
    <property type="protein sequence ID" value="SEF03884.1"/>
    <property type="molecule type" value="Genomic_DNA"/>
</dbReference>
<dbReference type="Gene3D" id="3.40.630.30">
    <property type="match status" value="1"/>
</dbReference>